<reference evidence="2" key="1">
    <citation type="submission" date="2015-07" db="EMBL/GenBank/DDBJ databases">
        <title>Adaptation to a free-living lifestyle via gene acquisitions in the diplomonad Trepomonas sp. PC1.</title>
        <authorList>
            <person name="Xu F."/>
            <person name="Jerlstrom-Hultqvist J."/>
            <person name="Kolisko M."/>
            <person name="Simpson A.G.B."/>
            <person name="Roger A.J."/>
            <person name="Svard S.G."/>
            <person name="Andersson J.O."/>
        </authorList>
    </citation>
    <scope>NUCLEOTIDE SEQUENCE</scope>
    <source>
        <strain evidence="2">PC1</strain>
    </source>
</reference>
<accession>A0A146KM92</accession>
<protein>
    <submittedName>
        <fullName evidence="2">Uncharacterized protein</fullName>
    </submittedName>
</protein>
<name>A0A146KM92_9EUKA</name>
<feature type="non-terminal residue" evidence="2">
    <location>
        <position position="138"/>
    </location>
</feature>
<gene>
    <name evidence="2" type="ORF">TPC1_10475</name>
</gene>
<feature type="region of interest" description="Disordered" evidence="1">
    <location>
        <begin position="1"/>
        <end position="53"/>
    </location>
</feature>
<dbReference type="EMBL" id="GDID01000357">
    <property type="protein sequence ID" value="JAP96249.1"/>
    <property type="molecule type" value="Transcribed_RNA"/>
</dbReference>
<feature type="compositionally biased region" description="Basic and acidic residues" evidence="1">
    <location>
        <begin position="120"/>
        <end position="138"/>
    </location>
</feature>
<evidence type="ECO:0000256" key="1">
    <source>
        <dbReference type="SAM" id="MobiDB-lite"/>
    </source>
</evidence>
<dbReference type="AlphaFoldDB" id="A0A146KM92"/>
<feature type="region of interest" description="Disordered" evidence="1">
    <location>
        <begin position="69"/>
        <end position="98"/>
    </location>
</feature>
<evidence type="ECO:0000313" key="2">
    <source>
        <dbReference type="EMBL" id="JAP96249.1"/>
    </source>
</evidence>
<proteinExistence type="predicted"/>
<sequence>MQPQISNPRLAEPKIQAMTQQQPLVPNKKKNKYVESSSESSEIETFQQPKYKKRVESSFKPQFEYEQPFNRIQQSQSKQSQRTQLVSQRKLSLQDKVKRKADPVANFMKYQQGWKMQGDPNERGSREWNQKIEQLKQQ</sequence>
<feature type="region of interest" description="Disordered" evidence="1">
    <location>
        <begin position="110"/>
        <end position="138"/>
    </location>
</feature>
<feature type="compositionally biased region" description="Polar residues" evidence="1">
    <location>
        <begin position="82"/>
        <end position="91"/>
    </location>
</feature>
<organism evidence="2">
    <name type="scientific">Trepomonas sp. PC1</name>
    <dbReference type="NCBI Taxonomy" id="1076344"/>
    <lineage>
        <taxon>Eukaryota</taxon>
        <taxon>Metamonada</taxon>
        <taxon>Diplomonadida</taxon>
        <taxon>Hexamitidae</taxon>
        <taxon>Hexamitinae</taxon>
        <taxon>Trepomonas</taxon>
    </lineage>
</organism>